<evidence type="ECO:0000313" key="2">
    <source>
        <dbReference type="Proteomes" id="UP000597877"/>
    </source>
</evidence>
<dbReference type="RefSeq" id="WP_186840641.1">
    <property type="nucleotide sequence ID" value="NZ_JACOOZ010000010.1"/>
</dbReference>
<protein>
    <recommendedName>
        <fullName evidence="3">Four helix bundle protein</fullName>
    </recommendedName>
</protein>
<reference evidence="1 2" key="1">
    <citation type="submission" date="2020-08" db="EMBL/GenBank/DDBJ databases">
        <title>Genome public.</title>
        <authorList>
            <person name="Liu C."/>
            <person name="Sun Q."/>
        </authorList>
    </citation>
    <scope>NUCLEOTIDE SEQUENCE [LARGE SCALE GENOMIC DNA]</scope>
    <source>
        <strain evidence="1 2">BX4</strain>
    </source>
</reference>
<sequence length="106" mass="12285">MKLFDIIITLAHGLFRKENEDKDLFEVRTRKILLISNSIASTSTIINTAITRNPKNLDIGSLLNTITHLFTDLHFIAKIKQEFINNEISDRLKKEIDEIDLLYETI</sequence>
<keyword evidence="2" id="KW-1185">Reference proteome</keyword>
<comment type="caution">
    <text evidence="1">The sequence shown here is derived from an EMBL/GenBank/DDBJ whole genome shotgun (WGS) entry which is preliminary data.</text>
</comment>
<dbReference type="Proteomes" id="UP000597877">
    <property type="component" value="Unassembled WGS sequence"/>
</dbReference>
<name>A0ABR7F564_9FIRM</name>
<evidence type="ECO:0000313" key="1">
    <source>
        <dbReference type="EMBL" id="MBC5668753.1"/>
    </source>
</evidence>
<accession>A0ABR7F564</accession>
<evidence type="ECO:0008006" key="3">
    <source>
        <dbReference type="Google" id="ProtNLM"/>
    </source>
</evidence>
<dbReference type="EMBL" id="JACOOZ010000010">
    <property type="protein sequence ID" value="MBC5668753.1"/>
    <property type="molecule type" value="Genomic_DNA"/>
</dbReference>
<gene>
    <name evidence="1" type="ORF">H8S00_12320</name>
</gene>
<organism evidence="1 2">
    <name type="scientific">Eubacterium segne</name>
    <dbReference type="NCBI Taxonomy" id="2763045"/>
    <lineage>
        <taxon>Bacteria</taxon>
        <taxon>Bacillati</taxon>
        <taxon>Bacillota</taxon>
        <taxon>Clostridia</taxon>
        <taxon>Eubacteriales</taxon>
        <taxon>Eubacteriaceae</taxon>
        <taxon>Eubacterium</taxon>
    </lineage>
</organism>
<proteinExistence type="predicted"/>